<dbReference type="InterPro" id="IPR031307">
    <property type="entry name" value="Ninja_fam"/>
</dbReference>
<dbReference type="PANTHER" id="PTHR31413">
    <property type="entry name" value="AFP HOMOLOG 2"/>
    <property type="match status" value="1"/>
</dbReference>
<feature type="domain" description="Tify" evidence="7">
    <location>
        <begin position="340"/>
        <end position="373"/>
    </location>
</feature>
<evidence type="ECO:0000256" key="5">
    <source>
        <dbReference type="SAM" id="MobiDB-lite"/>
    </source>
</evidence>
<dbReference type="AlphaFoldDB" id="A0AAE1SJZ2"/>
<feature type="compositionally biased region" description="Low complexity" evidence="5">
    <location>
        <begin position="219"/>
        <end position="235"/>
    </location>
</feature>
<evidence type="ECO:0000256" key="3">
    <source>
        <dbReference type="ARBA" id="ARBA00023242"/>
    </source>
</evidence>
<comment type="similarity">
    <text evidence="2 4">Belongs to the Ninja family.</text>
</comment>
<comment type="subcellular location">
    <subcellularLocation>
        <location evidence="1 4">Nucleus</location>
    </subcellularLocation>
</comment>
<feature type="compositionally biased region" description="Basic and acidic residues" evidence="5">
    <location>
        <begin position="271"/>
        <end position="282"/>
    </location>
</feature>
<comment type="caution">
    <text evidence="8">The sequence shown here is derived from an EMBL/GenBank/DDBJ whole genome shotgun (WGS) entry which is preliminary data.</text>
</comment>
<dbReference type="Pfam" id="PF16135">
    <property type="entry name" value="TDBD"/>
    <property type="match status" value="1"/>
</dbReference>
<keyword evidence="3 4" id="KW-0539">Nucleus</keyword>
<dbReference type="Pfam" id="PF07897">
    <property type="entry name" value="EAR"/>
    <property type="match status" value="1"/>
</dbReference>
<evidence type="ECO:0000313" key="9">
    <source>
        <dbReference type="Proteomes" id="UP001291623"/>
    </source>
</evidence>
<evidence type="ECO:0000259" key="7">
    <source>
        <dbReference type="Pfam" id="PF16135"/>
    </source>
</evidence>
<evidence type="ECO:0000256" key="1">
    <source>
        <dbReference type="ARBA" id="ARBA00004123"/>
    </source>
</evidence>
<evidence type="ECO:0000259" key="6">
    <source>
        <dbReference type="Pfam" id="PF07897"/>
    </source>
</evidence>
<dbReference type="PANTHER" id="PTHR31413:SF17">
    <property type="entry name" value="NINJA-FAMILY PROTEIN"/>
    <property type="match status" value="1"/>
</dbReference>
<dbReference type="GO" id="GO:0045892">
    <property type="term" value="P:negative regulation of DNA-templated transcription"/>
    <property type="evidence" value="ECO:0007669"/>
    <property type="project" value="TreeGrafter"/>
</dbReference>
<dbReference type="GO" id="GO:0009737">
    <property type="term" value="P:response to abscisic acid"/>
    <property type="evidence" value="ECO:0007669"/>
    <property type="project" value="TreeGrafter"/>
</dbReference>
<feature type="compositionally biased region" description="Basic and acidic residues" evidence="5">
    <location>
        <begin position="142"/>
        <end position="162"/>
    </location>
</feature>
<accession>A0AAE1SJZ2</accession>
<feature type="domain" description="Ethylene-responsive binding factor-associated repression" evidence="6">
    <location>
        <begin position="51"/>
        <end position="83"/>
    </location>
</feature>
<evidence type="ECO:0000256" key="4">
    <source>
        <dbReference type="RuleBase" id="RU369029"/>
    </source>
</evidence>
<organism evidence="8 9">
    <name type="scientific">Anisodus tanguticus</name>
    <dbReference type="NCBI Taxonomy" id="243964"/>
    <lineage>
        <taxon>Eukaryota</taxon>
        <taxon>Viridiplantae</taxon>
        <taxon>Streptophyta</taxon>
        <taxon>Embryophyta</taxon>
        <taxon>Tracheophyta</taxon>
        <taxon>Spermatophyta</taxon>
        <taxon>Magnoliopsida</taxon>
        <taxon>eudicotyledons</taxon>
        <taxon>Gunneridae</taxon>
        <taxon>Pentapetalae</taxon>
        <taxon>asterids</taxon>
        <taxon>lamiids</taxon>
        <taxon>Solanales</taxon>
        <taxon>Solanaceae</taxon>
        <taxon>Solanoideae</taxon>
        <taxon>Hyoscyameae</taxon>
        <taxon>Anisodus</taxon>
    </lineage>
</organism>
<dbReference type="GO" id="GO:0005634">
    <property type="term" value="C:nucleus"/>
    <property type="evidence" value="ECO:0007669"/>
    <property type="project" value="UniProtKB-SubCell"/>
</dbReference>
<reference evidence="8" key="1">
    <citation type="submission" date="2023-12" db="EMBL/GenBank/DDBJ databases">
        <title>Genome assembly of Anisodus tanguticus.</title>
        <authorList>
            <person name="Wang Y.-J."/>
        </authorList>
    </citation>
    <scope>NUCLEOTIDE SEQUENCE</scope>
    <source>
        <strain evidence="8">KB-2021</strain>
        <tissue evidence="8">Leaf</tissue>
    </source>
</reference>
<dbReference type="EMBL" id="JAVYJV010000005">
    <property type="protein sequence ID" value="KAK4371075.1"/>
    <property type="molecule type" value="Genomic_DNA"/>
</dbReference>
<keyword evidence="9" id="KW-1185">Reference proteome</keyword>
<dbReference type="Pfam" id="PF16136">
    <property type="entry name" value="NLS_NINJA_AFP"/>
    <property type="match status" value="1"/>
</dbReference>
<gene>
    <name evidence="8" type="ORF">RND71_010550</name>
</gene>
<dbReference type="InterPro" id="IPR012463">
    <property type="entry name" value="Ninja_motif"/>
</dbReference>
<name>A0AAE1SJZ2_9SOLA</name>
<proteinExistence type="inferred from homology"/>
<feature type="region of interest" description="Disordered" evidence="5">
    <location>
        <begin position="208"/>
        <end position="291"/>
    </location>
</feature>
<protein>
    <recommendedName>
        <fullName evidence="4">Ninja-family protein</fullName>
    </recommendedName>
    <alternativeName>
        <fullName evidence="4">ABI-binding protein</fullName>
    </alternativeName>
</protein>
<feature type="region of interest" description="Disordered" evidence="5">
    <location>
        <begin position="138"/>
        <end position="166"/>
    </location>
</feature>
<dbReference type="GO" id="GO:0007165">
    <property type="term" value="P:signal transduction"/>
    <property type="evidence" value="ECO:0007669"/>
    <property type="project" value="InterPro"/>
</dbReference>
<dbReference type="InterPro" id="IPR032310">
    <property type="entry name" value="NLS_NINJA_AFP-like"/>
</dbReference>
<dbReference type="Proteomes" id="UP001291623">
    <property type="component" value="Unassembled WGS sequence"/>
</dbReference>
<sequence>MGDEDERRISRVEIENLSLDITSRYSRDLLQRFMGEKSELEVANTKEDHINEDELNLGLSLGGKFGVDRSSSNLLVRSSSIAACLPTIRDDDAFEKSSPPVTYNNSSLVRTSSLPVETEAEWRKRKELQSLRRIEAKRRRSEKVQRNNSRGEKCMDDEKRGTDGINLRGKLEKEQFLVSAKKFGCKLPTLAAFGADVAMAKGKGSYLGDKMQEKKKPRSQGSMESQGGSSSSISELESKPAQGGHGFKPWKQPLAEMQGSAEASHPSIHSLQRDFGSRRPGGDMEIGPSNCRVDATKSRVQETGANALGDMPCVFTKGDGPNGRRIDGILYKYGKGEEIRIMCVCHGSFLSPAEFVKHAGGGDVSHPLKHIVIKPNPSPFL</sequence>
<evidence type="ECO:0000256" key="2">
    <source>
        <dbReference type="ARBA" id="ARBA00006081"/>
    </source>
</evidence>
<evidence type="ECO:0000313" key="8">
    <source>
        <dbReference type="EMBL" id="KAK4371075.1"/>
    </source>
</evidence>
<comment type="function">
    <text evidence="4">Acts as a negative regulator of abscisic acid (ABA) response.</text>
</comment>
<dbReference type="InterPro" id="IPR032308">
    <property type="entry name" value="TDBD"/>
</dbReference>